<comment type="cofactor">
    <cofactor evidence="10">
        <name>Zn(2+)</name>
        <dbReference type="ChEBI" id="CHEBI:29105"/>
    </cofactor>
    <text evidence="10">Binds 1 zinc ion per subunit.</text>
</comment>
<comment type="catalytic activity">
    <reaction evidence="9 10">
        <text>7-carboxy-7-carbaguanine + NH4(+) + 2 ATP = 7-cyano-7-carbaguanine + 2 AMP + 2 diphosphate + 2 H(+)</text>
        <dbReference type="Rhea" id="RHEA:27982"/>
        <dbReference type="ChEBI" id="CHEBI:15378"/>
        <dbReference type="ChEBI" id="CHEBI:28938"/>
        <dbReference type="ChEBI" id="CHEBI:30616"/>
        <dbReference type="ChEBI" id="CHEBI:33019"/>
        <dbReference type="ChEBI" id="CHEBI:45075"/>
        <dbReference type="ChEBI" id="CHEBI:61036"/>
        <dbReference type="ChEBI" id="CHEBI:456215"/>
        <dbReference type="EC" id="6.3.4.20"/>
    </reaction>
</comment>
<comment type="function">
    <text evidence="10">Catalyzes the ATP-dependent conversion of 7-carboxy-7-deazaguanine (CDG) to 7-cyano-7-deazaguanine (preQ(0)).</text>
</comment>
<dbReference type="NCBIfam" id="TIGR00364">
    <property type="entry name" value="7-cyano-7-deazaguanine synthase QueC"/>
    <property type="match status" value="1"/>
</dbReference>
<dbReference type="GO" id="GO:0016874">
    <property type="term" value="F:ligase activity"/>
    <property type="evidence" value="ECO:0007669"/>
    <property type="project" value="UniProtKB-KW"/>
</dbReference>
<feature type="binding site" evidence="10">
    <location>
        <position position="210"/>
    </location>
    <ligand>
        <name>Zn(2+)</name>
        <dbReference type="ChEBI" id="CHEBI:29105"/>
    </ligand>
</feature>
<evidence type="ECO:0000256" key="5">
    <source>
        <dbReference type="ARBA" id="ARBA00022833"/>
    </source>
</evidence>
<keyword evidence="3 10" id="KW-0479">Metal-binding</keyword>
<evidence type="ECO:0000256" key="9">
    <source>
        <dbReference type="ARBA" id="ARBA00047890"/>
    </source>
</evidence>
<comment type="similarity">
    <text evidence="7 10">Belongs to the QueC family.</text>
</comment>
<dbReference type="Gene3D" id="3.40.50.620">
    <property type="entry name" value="HUPs"/>
    <property type="match status" value="1"/>
</dbReference>
<dbReference type="InterPro" id="IPR014729">
    <property type="entry name" value="Rossmann-like_a/b/a_fold"/>
</dbReference>
<dbReference type="Proteomes" id="UP000517916">
    <property type="component" value="Unassembled WGS sequence"/>
</dbReference>
<dbReference type="EC" id="6.3.4.20" evidence="8 10"/>
<dbReference type="PIRSF" id="PIRSF006293">
    <property type="entry name" value="ExsB"/>
    <property type="match status" value="1"/>
</dbReference>
<dbReference type="PANTHER" id="PTHR42914">
    <property type="entry name" value="7-CYANO-7-DEAZAGUANINE SYNTHASE"/>
    <property type="match status" value="1"/>
</dbReference>
<keyword evidence="6 10" id="KW-0067">ATP-binding</keyword>
<evidence type="ECO:0000256" key="7">
    <source>
        <dbReference type="ARBA" id="ARBA00037993"/>
    </source>
</evidence>
<dbReference type="InterPro" id="IPR018317">
    <property type="entry name" value="QueC"/>
</dbReference>
<accession>A0ABR6BUQ4</accession>
<evidence type="ECO:0000256" key="8">
    <source>
        <dbReference type="ARBA" id="ARBA00039149"/>
    </source>
</evidence>
<reference evidence="11 12" key="1">
    <citation type="submission" date="2020-08" db="EMBL/GenBank/DDBJ databases">
        <title>Genomic Encyclopedia of Archaeal and Bacterial Type Strains, Phase II (KMG-II): from individual species to whole genera.</title>
        <authorList>
            <person name="Goeker M."/>
        </authorList>
    </citation>
    <scope>NUCLEOTIDE SEQUENCE [LARGE SCALE GENOMIC DNA]</scope>
    <source>
        <strain evidence="11 12">DSM 43850</strain>
    </source>
</reference>
<sequence>MDQDNNTPDSFTAVVVLSGGMDSTTLMAHYAALHHDLIAVTVDYGQRHRREIDSASQVAAHYGAEHLLVDLSGLGAVLGGSALTDASVPVPDGHYAEQSMRATVVPNRNAVLANVAVAVGVARRAGTVALGMHTGDHFIYPDCRPEFHTALRQLVAVANEGFPTPQLEAPFLNWSKADIATHGTRLNAPLGLSWSCYKGGELHCGTCGTCYERREAFRVAGVADPTRYVDDVTLFAAP</sequence>
<keyword evidence="2 10" id="KW-0436">Ligase</keyword>
<feature type="binding site" evidence="10">
    <location>
        <position position="204"/>
    </location>
    <ligand>
        <name>Zn(2+)</name>
        <dbReference type="ChEBI" id="CHEBI:29105"/>
    </ligand>
</feature>
<evidence type="ECO:0000256" key="10">
    <source>
        <dbReference type="HAMAP-Rule" id="MF_01633"/>
    </source>
</evidence>
<evidence type="ECO:0000256" key="4">
    <source>
        <dbReference type="ARBA" id="ARBA00022741"/>
    </source>
</evidence>
<keyword evidence="5 10" id="KW-0862">Zinc</keyword>
<evidence type="ECO:0000256" key="3">
    <source>
        <dbReference type="ARBA" id="ARBA00022723"/>
    </source>
</evidence>
<evidence type="ECO:0000256" key="6">
    <source>
        <dbReference type="ARBA" id="ARBA00022840"/>
    </source>
</evidence>
<evidence type="ECO:0000313" key="12">
    <source>
        <dbReference type="Proteomes" id="UP000517916"/>
    </source>
</evidence>
<evidence type="ECO:0000256" key="2">
    <source>
        <dbReference type="ARBA" id="ARBA00022598"/>
    </source>
</evidence>
<keyword evidence="4 10" id="KW-0547">Nucleotide-binding</keyword>
<protein>
    <recommendedName>
        <fullName evidence="8 10">7-cyano-7-deazaguanine synthase</fullName>
        <ecNumber evidence="8 10">6.3.4.20</ecNumber>
    </recommendedName>
    <alternativeName>
        <fullName evidence="10">7-cyano-7-carbaguanine synthase</fullName>
    </alternativeName>
    <alternativeName>
        <fullName evidence="10">PreQ(0) synthase</fullName>
    </alternativeName>
    <alternativeName>
        <fullName evidence="10">Queuosine biosynthesis protein QueC</fullName>
    </alternativeName>
</protein>
<gene>
    <name evidence="10" type="primary">queC</name>
    <name evidence="11" type="ORF">BC739_007894</name>
</gene>
<dbReference type="PANTHER" id="PTHR42914:SF1">
    <property type="entry name" value="7-CYANO-7-DEAZAGUANINE SYNTHASE"/>
    <property type="match status" value="1"/>
</dbReference>
<evidence type="ECO:0000313" key="11">
    <source>
        <dbReference type="EMBL" id="MBA8930647.1"/>
    </source>
</evidence>
<dbReference type="Pfam" id="PF06508">
    <property type="entry name" value="QueC"/>
    <property type="match status" value="1"/>
</dbReference>
<dbReference type="CDD" id="cd01995">
    <property type="entry name" value="QueC-like"/>
    <property type="match status" value="1"/>
</dbReference>
<comment type="pathway">
    <text evidence="1 10">Purine metabolism; 7-cyano-7-deazaguanine biosynthesis.</text>
</comment>
<dbReference type="EMBL" id="JACJID010000007">
    <property type="protein sequence ID" value="MBA8930647.1"/>
    <property type="molecule type" value="Genomic_DNA"/>
</dbReference>
<name>A0ABR6BUQ4_9PSEU</name>
<keyword evidence="12" id="KW-1185">Reference proteome</keyword>
<feature type="binding site" evidence="10">
    <location>
        <position position="196"/>
    </location>
    <ligand>
        <name>Zn(2+)</name>
        <dbReference type="ChEBI" id="CHEBI:29105"/>
    </ligand>
</feature>
<comment type="caution">
    <text evidence="11">The sequence shown here is derived from an EMBL/GenBank/DDBJ whole genome shotgun (WGS) entry which is preliminary data.</text>
</comment>
<proteinExistence type="inferred from homology"/>
<organism evidence="11 12">
    <name type="scientific">Kutzneria viridogrisea</name>
    <dbReference type="NCBI Taxonomy" id="47990"/>
    <lineage>
        <taxon>Bacteria</taxon>
        <taxon>Bacillati</taxon>
        <taxon>Actinomycetota</taxon>
        <taxon>Actinomycetes</taxon>
        <taxon>Pseudonocardiales</taxon>
        <taxon>Pseudonocardiaceae</taxon>
        <taxon>Kutzneria</taxon>
    </lineage>
</organism>
<evidence type="ECO:0000256" key="1">
    <source>
        <dbReference type="ARBA" id="ARBA00005061"/>
    </source>
</evidence>
<dbReference type="HAMAP" id="MF_01633">
    <property type="entry name" value="QueC"/>
    <property type="match status" value="1"/>
</dbReference>
<feature type="binding site" evidence="10">
    <location>
        <position position="207"/>
    </location>
    <ligand>
        <name>Zn(2+)</name>
        <dbReference type="ChEBI" id="CHEBI:29105"/>
    </ligand>
</feature>
<feature type="binding site" evidence="10">
    <location>
        <begin position="17"/>
        <end position="27"/>
    </location>
    <ligand>
        <name>ATP</name>
        <dbReference type="ChEBI" id="CHEBI:30616"/>
    </ligand>
</feature>
<dbReference type="RefSeq" id="WP_182839991.1">
    <property type="nucleotide sequence ID" value="NZ_BAAABQ010000008.1"/>
</dbReference>
<keyword evidence="10" id="KW-0671">Queuosine biosynthesis</keyword>
<dbReference type="SUPFAM" id="SSF52402">
    <property type="entry name" value="Adenine nucleotide alpha hydrolases-like"/>
    <property type="match status" value="1"/>
</dbReference>